<comment type="subcellular location">
    <subcellularLocation>
        <location evidence="2">Cytoplasm</location>
    </subcellularLocation>
</comment>
<accession>C5LNA8</accession>
<dbReference type="EC" id="6.1.1.16" evidence="4"/>
<organism evidence="18">
    <name type="scientific">Perkinsus marinus (strain ATCC 50983 / TXsc)</name>
    <dbReference type="NCBI Taxonomy" id="423536"/>
    <lineage>
        <taxon>Eukaryota</taxon>
        <taxon>Sar</taxon>
        <taxon>Alveolata</taxon>
        <taxon>Perkinsozoa</taxon>
        <taxon>Perkinsea</taxon>
        <taxon>Perkinsida</taxon>
        <taxon>Perkinsidae</taxon>
        <taxon>Perkinsus</taxon>
    </lineage>
</organism>
<evidence type="ECO:0000256" key="12">
    <source>
        <dbReference type="ARBA" id="ARBA00023146"/>
    </source>
</evidence>
<evidence type="ECO:0000256" key="14">
    <source>
        <dbReference type="SAM" id="Coils"/>
    </source>
</evidence>
<keyword evidence="9" id="KW-0862">Zinc</keyword>
<proteinExistence type="inferred from homology"/>
<evidence type="ECO:0000256" key="9">
    <source>
        <dbReference type="ARBA" id="ARBA00022833"/>
    </source>
</evidence>
<comment type="similarity">
    <text evidence="3">Belongs to the class-I aminoacyl-tRNA synthetase family.</text>
</comment>
<dbReference type="InterPro" id="IPR009080">
    <property type="entry name" value="tRNAsynth_Ia_anticodon-bd"/>
</dbReference>
<dbReference type="InterPro" id="IPR015273">
    <property type="entry name" value="Cys-tRNA-synt_Ia_DALR"/>
</dbReference>
<dbReference type="FunCoup" id="C5LNA8">
    <property type="interactions" value="925"/>
</dbReference>
<evidence type="ECO:0000256" key="11">
    <source>
        <dbReference type="ARBA" id="ARBA00022917"/>
    </source>
</evidence>
<keyword evidence="12 17" id="KW-0030">Aminoacyl-tRNA synthetase</keyword>
<evidence type="ECO:0000256" key="6">
    <source>
        <dbReference type="ARBA" id="ARBA00022598"/>
    </source>
</evidence>
<keyword evidence="5" id="KW-0963">Cytoplasm</keyword>
<dbReference type="Gene3D" id="1.20.120.1910">
    <property type="entry name" value="Cysteine-tRNA ligase, C-terminal anti-codon recognition domain"/>
    <property type="match status" value="1"/>
</dbReference>
<evidence type="ECO:0000256" key="1">
    <source>
        <dbReference type="ARBA" id="ARBA00001947"/>
    </source>
</evidence>
<dbReference type="OrthoDB" id="438179at2759"/>
<evidence type="ECO:0000313" key="18">
    <source>
        <dbReference type="Proteomes" id="UP000007800"/>
    </source>
</evidence>
<evidence type="ECO:0000256" key="7">
    <source>
        <dbReference type="ARBA" id="ARBA00022723"/>
    </source>
</evidence>
<dbReference type="Pfam" id="PF01406">
    <property type="entry name" value="tRNA-synt_1e"/>
    <property type="match status" value="1"/>
</dbReference>
<keyword evidence="8" id="KW-0547">Nucleotide-binding</keyword>
<dbReference type="GO" id="GO:0005524">
    <property type="term" value="F:ATP binding"/>
    <property type="evidence" value="ECO:0007669"/>
    <property type="project" value="UniProtKB-KW"/>
</dbReference>
<evidence type="ECO:0000256" key="8">
    <source>
        <dbReference type="ARBA" id="ARBA00022741"/>
    </source>
</evidence>
<dbReference type="SUPFAM" id="SSF47323">
    <property type="entry name" value="Anticodon-binding domain of a subclass of class I aminoacyl-tRNA synthetases"/>
    <property type="match status" value="1"/>
</dbReference>
<dbReference type="PRINTS" id="PR00983">
    <property type="entry name" value="TRNASYNTHCYS"/>
</dbReference>
<feature type="domain" description="Cysteinyl-tRNA synthetase class Ia DALR" evidence="16">
    <location>
        <begin position="502"/>
        <end position="557"/>
    </location>
</feature>
<evidence type="ECO:0000256" key="10">
    <source>
        <dbReference type="ARBA" id="ARBA00022840"/>
    </source>
</evidence>
<evidence type="ECO:0000256" key="4">
    <source>
        <dbReference type="ARBA" id="ARBA00012832"/>
    </source>
</evidence>
<keyword evidence="11" id="KW-0648">Protein biosynthesis</keyword>
<evidence type="ECO:0000256" key="5">
    <source>
        <dbReference type="ARBA" id="ARBA00022490"/>
    </source>
</evidence>
<dbReference type="InterPro" id="IPR024909">
    <property type="entry name" value="Cys-tRNA/MSH_ligase"/>
</dbReference>
<dbReference type="GeneID" id="9040369"/>
<dbReference type="EMBL" id="GG683749">
    <property type="protein sequence ID" value="EER01787.1"/>
    <property type="molecule type" value="Genomic_DNA"/>
</dbReference>
<evidence type="ECO:0000259" key="15">
    <source>
        <dbReference type="Pfam" id="PF01406"/>
    </source>
</evidence>
<gene>
    <name evidence="17" type="ORF">Pmar_PMAR015529</name>
</gene>
<evidence type="ECO:0000256" key="13">
    <source>
        <dbReference type="ARBA" id="ARBA00031499"/>
    </source>
</evidence>
<keyword evidence="10" id="KW-0067">ATP-binding</keyword>
<comment type="cofactor">
    <cofactor evidence="1">
        <name>Zn(2+)</name>
        <dbReference type="ChEBI" id="CHEBI:29105"/>
    </cofactor>
</comment>
<dbReference type="CDD" id="cd00672">
    <property type="entry name" value="CysRS_core"/>
    <property type="match status" value="1"/>
</dbReference>
<evidence type="ECO:0000256" key="3">
    <source>
        <dbReference type="ARBA" id="ARBA00005594"/>
    </source>
</evidence>
<evidence type="ECO:0000313" key="17">
    <source>
        <dbReference type="EMBL" id="EER01787.1"/>
    </source>
</evidence>
<dbReference type="PANTHER" id="PTHR10890">
    <property type="entry name" value="CYSTEINYL-TRNA SYNTHETASE"/>
    <property type="match status" value="1"/>
</dbReference>
<feature type="coiled-coil region" evidence="14">
    <location>
        <begin position="642"/>
        <end position="681"/>
    </location>
</feature>
<dbReference type="InterPro" id="IPR032678">
    <property type="entry name" value="tRNA-synt_1_cat_dom"/>
</dbReference>
<dbReference type="GO" id="GO:0005737">
    <property type="term" value="C:cytoplasm"/>
    <property type="evidence" value="ECO:0007669"/>
    <property type="project" value="UniProtKB-SubCell"/>
</dbReference>
<feature type="domain" description="tRNA synthetases class I catalytic" evidence="15">
    <location>
        <begin position="36"/>
        <end position="453"/>
    </location>
</feature>
<reference evidence="17 18" key="1">
    <citation type="submission" date="2008-07" db="EMBL/GenBank/DDBJ databases">
        <authorList>
            <person name="El-Sayed N."/>
            <person name="Caler E."/>
            <person name="Inman J."/>
            <person name="Amedeo P."/>
            <person name="Hass B."/>
            <person name="Wortman J."/>
        </authorList>
    </citation>
    <scope>NUCLEOTIDE SEQUENCE [LARGE SCALE GENOMIC DNA]</scope>
    <source>
        <strain evidence="18">ATCC 50983 / TXsc</strain>
    </source>
</reference>
<evidence type="ECO:0000256" key="2">
    <source>
        <dbReference type="ARBA" id="ARBA00004496"/>
    </source>
</evidence>
<evidence type="ECO:0000259" key="16">
    <source>
        <dbReference type="Pfam" id="PF09190"/>
    </source>
</evidence>
<dbReference type="RefSeq" id="XP_002769069.1">
    <property type="nucleotide sequence ID" value="XM_002769023.1"/>
</dbReference>
<dbReference type="OMA" id="KWDSFMN"/>
<protein>
    <recommendedName>
        <fullName evidence="4">cysteine--tRNA ligase</fullName>
        <ecNumber evidence="4">6.1.1.16</ecNumber>
    </recommendedName>
    <alternativeName>
        <fullName evidence="13">Cysteinyl-tRNA synthetase</fullName>
    </alternativeName>
</protein>
<dbReference type="PANTHER" id="PTHR10890:SF3">
    <property type="entry name" value="CYSTEINE--TRNA LIGASE, CYTOPLASMIC"/>
    <property type="match status" value="1"/>
</dbReference>
<keyword evidence="14" id="KW-0175">Coiled coil</keyword>
<sequence>MSSASGFPEWHKPKTNTLGDMGLRVHNSLTDTKVPFVPINGKEVRMYVCGPTVYDSAHMGHARAYLTFDIIRRILEDYFQYRVFYQMNITDIDDKIILKARKGELVRQYSSSHHSLEKVKADCGVVVERNIQKAHQKLTEMKAENVLEMAAVYLSLATVVVHQIDPSSREFEEHATLGQRFITLCRDLLADWLDEQFGATIEDKEIFYAHARKYEKEFLEDCESLGIREPTEVVEVLVGTCQKSSSSFKLWVQRGIAYESKGSVYFDTQRYKTHGFNYPKLVPSAGKGATDAEIAEGEGALSTNATGGDFGSEKRHRNDFALWKSSKRGEPSWESPWGLGRPGWHIECSVMASEVLGAHIDIHGGGSDLKFPHHDNEIAQSEAYHFNAQWVNYFLHAGHLHIKGLKMSKSLKNFITIRQALQSYTARQLRIMFLLQQWDKPINFSDQTIAEAKDKETRFNSFFNRVKELLRTRPPYSIRQKWEEESLDFAINEQIATAMAAVHEALCDNFNTSEAMTQLDNIVTAVNSYMVKSENPKAPLIQQAAQYVQKMLTIFGVTDNADVLGLSSGAQGEESKTLSNVLTAFASFREQLRSTAQADKNKMLLQMCDDLRDETMVDLGVRLEDKPDGSSVWSLEDPIALKREIEAKKAQKKREARMKERRKLETKVQEKTKELQRWTKALVDPAEFLRDESKYGSWDDAGLPLTFADGSEISKKARKQAIKEMDKHVKDHTEVETRGGESYVQSVEKELHGIQEQLQQVTASSSDED</sequence>
<dbReference type="InterPro" id="IPR015803">
    <property type="entry name" value="Cys-tRNA-ligase"/>
</dbReference>
<dbReference type="InterPro" id="IPR014729">
    <property type="entry name" value="Rossmann-like_a/b/a_fold"/>
</dbReference>
<dbReference type="Pfam" id="PF09190">
    <property type="entry name" value="DALR_2"/>
    <property type="match status" value="1"/>
</dbReference>
<keyword evidence="18" id="KW-1185">Reference proteome</keyword>
<dbReference type="HAMAP" id="MF_00041">
    <property type="entry name" value="Cys_tRNA_synth"/>
    <property type="match status" value="1"/>
</dbReference>
<dbReference type="Proteomes" id="UP000007800">
    <property type="component" value="Unassembled WGS sequence"/>
</dbReference>
<dbReference type="SUPFAM" id="SSF52374">
    <property type="entry name" value="Nucleotidylyl transferase"/>
    <property type="match status" value="1"/>
</dbReference>
<dbReference type="GO" id="GO:0004817">
    <property type="term" value="F:cysteine-tRNA ligase activity"/>
    <property type="evidence" value="ECO:0007669"/>
    <property type="project" value="UniProtKB-EC"/>
</dbReference>
<dbReference type="GO" id="GO:0006423">
    <property type="term" value="P:cysteinyl-tRNA aminoacylation"/>
    <property type="evidence" value="ECO:0007669"/>
    <property type="project" value="InterPro"/>
</dbReference>
<dbReference type="AlphaFoldDB" id="C5LNA8"/>
<dbReference type="GO" id="GO:0046872">
    <property type="term" value="F:metal ion binding"/>
    <property type="evidence" value="ECO:0007669"/>
    <property type="project" value="UniProtKB-KW"/>
</dbReference>
<keyword evidence="7" id="KW-0479">Metal-binding</keyword>
<keyword evidence="6" id="KW-0436">Ligase</keyword>
<name>C5LNA8_PERM5</name>
<dbReference type="NCBIfam" id="TIGR00435">
    <property type="entry name" value="cysS"/>
    <property type="match status" value="1"/>
</dbReference>
<dbReference type="Gene3D" id="3.40.50.620">
    <property type="entry name" value="HUPs"/>
    <property type="match status" value="2"/>
</dbReference>
<dbReference type="InParanoid" id="C5LNA8"/>